<dbReference type="Gene3D" id="1.10.40.50">
    <property type="entry name" value="Probable gtpase engc, domain 3"/>
    <property type="match status" value="1"/>
</dbReference>
<comment type="subunit">
    <text evidence="10">Monomer. Associates with 30S ribosomal subunit, binds 16S rRNA.</text>
</comment>
<dbReference type="RefSeq" id="WP_078787116.1">
    <property type="nucleotide sequence ID" value="NZ_CAJOJK010000026.1"/>
</dbReference>
<keyword evidence="3 10" id="KW-0479">Metal-binding</keyword>
<gene>
    <name evidence="10" type="primary">rsgA</name>
    <name evidence="13" type="ORF">SAMN02745110_01274</name>
</gene>
<keyword evidence="9 10" id="KW-0342">GTP-binding</keyword>
<feature type="domain" description="EngC GTPase" evidence="11">
    <location>
        <begin position="74"/>
        <end position="221"/>
    </location>
</feature>
<dbReference type="GO" id="GO:0003924">
    <property type="term" value="F:GTPase activity"/>
    <property type="evidence" value="ECO:0007669"/>
    <property type="project" value="UniProtKB-UniRule"/>
</dbReference>
<evidence type="ECO:0000256" key="2">
    <source>
        <dbReference type="ARBA" id="ARBA00022517"/>
    </source>
</evidence>
<dbReference type="Gene3D" id="2.40.50.140">
    <property type="entry name" value="Nucleic acid-binding proteins"/>
    <property type="match status" value="1"/>
</dbReference>
<dbReference type="InterPro" id="IPR010914">
    <property type="entry name" value="RsgA_GTPase_dom"/>
</dbReference>
<dbReference type="EMBL" id="FUXA01000007">
    <property type="protein sequence ID" value="SJZ67906.1"/>
    <property type="molecule type" value="Genomic_DNA"/>
</dbReference>
<dbReference type="Pfam" id="PF16745">
    <property type="entry name" value="RsgA_N"/>
    <property type="match status" value="1"/>
</dbReference>
<feature type="binding site" evidence="10">
    <location>
        <position position="260"/>
    </location>
    <ligand>
        <name>Zn(2+)</name>
        <dbReference type="ChEBI" id="CHEBI:29105"/>
    </ligand>
</feature>
<dbReference type="EC" id="3.6.1.-" evidence="10"/>
<proteinExistence type="inferred from homology"/>
<dbReference type="HAMAP" id="MF_01820">
    <property type="entry name" value="GTPase_RsgA"/>
    <property type="match status" value="1"/>
</dbReference>
<dbReference type="PROSITE" id="PS51721">
    <property type="entry name" value="G_CP"/>
    <property type="match status" value="1"/>
</dbReference>
<keyword evidence="5 10" id="KW-0547">Nucleotide-binding</keyword>
<keyword evidence="1 10" id="KW-0963">Cytoplasm</keyword>
<evidence type="ECO:0000256" key="9">
    <source>
        <dbReference type="ARBA" id="ARBA00023134"/>
    </source>
</evidence>
<dbReference type="AlphaFoldDB" id="A0A1T4MM64"/>
<dbReference type="PANTHER" id="PTHR32120">
    <property type="entry name" value="SMALL RIBOSOMAL SUBUNIT BIOGENESIS GTPASE RSGA"/>
    <property type="match status" value="1"/>
</dbReference>
<dbReference type="CDD" id="cd04466">
    <property type="entry name" value="S1_YloQ_GTPase"/>
    <property type="match status" value="1"/>
</dbReference>
<feature type="binding site" evidence="10">
    <location>
        <begin position="114"/>
        <end position="117"/>
    </location>
    <ligand>
        <name>GTP</name>
        <dbReference type="ChEBI" id="CHEBI:37565"/>
    </ligand>
</feature>
<keyword evidence="14" id="KW-1185">Reference proteome</keyword>
<feature type="binding site" evidence="10">
    <location>
        <position position="252"/>
    </location>
    <ligand>
        <name>Zn(2+)</name>
        <dbReference type="ChEBI" id="CHEBI:29105"/>
    </ligand>
</feature>
<dbReference type="CDD" id="cd01854">
    <property type="entry name" value="YjeQ_EngC"/>
    <property type="match status" value="1"/>
</dbReference>
<evidence type="ECO:0000259" key="12">
    <source>
        <dbReference type="PROSITE" id="PS51721"/>
    </source>
</evidence>
<comment type="function">
    <text evidence="10">One of several proteins that assist in the late maturation steps of the functional core of the 30S ribosomal subunit. Helps release RbfA from mature subunits. May play a role in the assembly of ribosomal proteins into the subunit. Circularly permuted GTPase that catalyzes slow GTP hydrolysis, GTPase activity is stimulated by the 30S ribosomal subunit.</text>
</comment>
<keyword evidence="6 10" id="KW-0378">Hydrolase</keyword>
<dbReference type="PROSITE" id="PS50936">
    <property type="entry name" value="ENGC_GTPASE"/>
    <property type="match status" value="1"/>
</dbReference>
<dbReference type="InterPro" id="IPR004881">
    <property type="entry name" value="Ribosome_biogen_GTPase_RsgA"/>
</dbReference>
<dbReference type="SUPFAM" id="SSF52540">
    <property type="entry name" value="P-loop containing nucleoside triphosphate hydrolases"/>
    <property type="match status" value="1"/>
</dbReference>
<evidence type="ECO:0000256" key="7">
    <source>
        <dbReference type="ARBA" id="ARBA00022833"/>
    </source>
</evidence>
<feature type="domain" description="CP-type G" evidence="12">
    <location>
        <begin position="65"/>
        <end position="223"/>
    </location>
</feature>
<accession>A0A1T4MM64</accession>
<dbReference type="Pfam" id="PF03193">
    <property type="entry name" value="RsgA_GTPase"/>
    <property type="match status" value="1"/>
</dbReference>
<dbReference type="SUPFAM" id="SSF50249">
    <property type="entry name" value="Nucleic acid-binding proteins"/>
    <property type="match status" value="1"/>
</dbReference>
<dbReference type="InterPro" id="IPR027417">
    <property type="entry name" value="P-loop_NTPase"/>
</dbReference>
<dbReference type="GO" id="GO:0005525">
    <property type="term" value="F:GTP binding"/>
    <property type="evidence" value="ECO:0007669"/>
    <property type="project" value="UniProtKB-UniRule"/>
</dbReference>
<evidence type="ECO:0000313" key="13">
    <source>
        <dbReference type="EMBL" id="SJZ67906.1"/>
    </source>
</evidence>
<evidence type="ECO:0000256" key="3">
    <source>
        <dbReference type="ARBA" id="ARBA00022723"/>
    </source>
</evidence>
<dbReference type="GO" id="GO:0046872">
    <property type="term" value="F:metal ion binding"/>
    <property type="evidence" value="ECO:0007669"/>
    <property type="project" value="UniProtKB-KW"/>
</dbReference>
<name>A0A1T4MM64_9FIRM</name>
<comment type="similarity">
    <text evidence="10">Belongs to the TRAFAC class YlqF/YawG GTPase family. RsgA subfamily.</text>
</comment>
<feature type="binding site" evidence="10">
    <location>
        <position position="247"/>
    </location>
    <ligand>
        <name>Zn(2+)</name>
        <dbReference type="ChEBI" id="CHEBI:29105"/>
    </ligand>
</feature>
<dbReference type="PANTHER" id="PTHR32120:SF11">
    <property type="entry name" value="SMALL RIBOSOMAL SUBUNIT BIOGENESIS GTPASE RSGA 1, MITOCHONDRIAL-RELATED"/>
    <property type="match status" value="1"/>
</dbReference>
<evidence type="ECO:0000256" key="1">
    <source>
        <dbReference type="ARBA" id="ARBA00022490"/>
    </source>
</evidence>
<dbReference type="GO" id="GO:0005737">
    <property type="term" value="C:cytoplasm"/>
    <property type="evidence" value="ECO:0007669"/>
    <property type="project" value="UniProtKB-SubCell"/>
</dbReference>
<dbReference type="Proteomes" id="UP000189857">
    <property type="component" value="Unassembled WGS sequence"/>
</dbReference>
<dbReference type="Gene3D" id="3.40.50.300">
    <property type="entry name" value="P-loop containing nucleotide triphosphate hydrolases"/>
    <property type="match status" value="1"/>
</dbReference>
<evidence type="ECO:0000259" key="11">
    <source>
        <dbReference type="PROSITE" id="PS50936"/>
    </source>
</evidence>
<dbReference type="InterPro" id="IPR030378">
    <property type="entry name" value="G_CP_dom"/>
</dbReference>
<evidence type="ECO:0000256" key="6">
    <source>
        <dbReference type="ARBA" id="ARBA00022801"/>
    </source>
</evidence>
<feature type="binding site" evidence="10">
    <location>
        <begin position="165"/>
        <end position="173"/>
    </location>
    <ligand>
        <name>GTP</name>
        <dbReference type="ChEBI" id="CHEBI:37565"/>
    </ligand>
</feature>
<organism evidence="13 14">
    <name type="scientific">Eubacterium ruminantium</name>
    <dbReference type="NCBI Taxonomy" id="42322"/>
    <lineage>
        <taxon>Bacteria</taxon>
        <taxon>Bacillati</taxon>
        <taxon>Bacillota</taxon>
        <taxon>Clostridia</taxon>
        <taxon>Eubacteriales</taxon>
        <taxon>Eubacteriaceae</taxon>
        <taxon>Eubacterium</taxon>
    </lineage>
</organism>
<reference evidence="13 14" key="1">
    <citation type="submission" date="2017-02" db="EMBL/GenBank/DDBJ databases">
        <authorList>
            <person name="Peterson S.W."/>
        </authorList>
    </citation>
    <scope>NUCLEOTIDE SEQUENCE [LARGE SCALE GENOMIC DNA]</scope>
    <source>
        <strain evidence="13 14">ATCC 17233</strain>
    </source>
</reference>
<evidence type="ECO:0000256" key="5">
    <source>
        <dbReference type="ARBA" id="ARBA00022741"/>
    </source>
</evidence>
<evidence type="ECO:0000256" key="10">
    <source>
        <dbReference type="HAMAP-Rule" id="MF_01820"/>
    </source>
</evidence>
<dbReference type="InterPro" id="IPR012340">
    <property type="entry name" value="NA-bd_OB-fold"/>
</dbReference>
<sequence length="293" mass="32346">MKGKILKGIGGFYYVAAENNKIYECKAKGAFRNMGIKPLVGDNCDITILDDDVCTGNIEAIFDRKSELIRPAAANADQAVIIFALTKPEPSLGLLDRFLVLMARSNVETIICFNKEDSADDEKVQTLTGIYREAGYRVLTVSAHTGKGVDELRSILEGKETILAGPSGVGKSSMINALIPEAMAVTGGLSEKIARGKNTTRHSELIMLSPDTFIMDTPGFSSIHVPDMEMIDLRMSYPDISVYEGECRFDGCNHINEPGCRVKEALADGEISETRYLNYKSIYEELLDRRKWK</sequence>
<comment type="subcellular location">
    <subcellularLocation>
        <location evidence="10">Cytoplasm</location>
    </subcellularLocation>
</comment>
<dbReference type="NCBIfam" id="TIGR00157">
    <property type="entry name" value="ribosome small subunit-dependent GTPase A"/>
    <property type="match status" value="1"/>
</dbReference>
<keyword evidence="4 10" id="KW-0699">rRNA-binding</keyword>
<evidence type="ECO:0000313" key="14">
    <source>
        <dbReference type="Proteomes" id="UP000189857"/>
    </source>
</evidence>
<keyword evidence="2 10" id="KW-0690">Ribosome biogenesis</keyword>
<protein>
    <recommendedName>
        <fullName evidence="10">Small ribosomal subunit biogenesis GTPase RsgA</fullName>
        <ecNumber evidence="10">3.6.1.-</ecNumber>
    </recommendedName>
</protein>
<dbReference type="OrthoDB" id="9809485at2"/>
<keyword evidence="8 10" id="KW-0694">RNA-binding</keyword>
<dbReference type="GO" id="GO:0042274">
    <property type="term" value="P:ribosomal small subunit biogenesis"/>
    <property type="evidence" value="ECO:0007669"/>
    <property type="project" value="UniProtKB-UniRule"/>
</dbReference>
<evidence type="ECO:0000256" key="8">
    <source>
        <dbReference type="ARBA" id="ARBA00022884"/>
    </source>
</evidence>
<comment type="cofactor">
    <cofactor evidence="10">
        <name>Zn(2+)</name>
        <dbReference type="ChEBI" id="CHEBI:29105"/>
    </cofactor>
    <text evidence="10">Binds 1 zinc ion per subunit.</text>
</comment>
<dbReference type="GO" id="GO:0019843">
    <property type="term" value="F:rRNA binding"/>
    <property type="evidence" value="ECO:0007669"/>
    <property type="project" value="UniProtKB-KW"/>
</dbReference>
<feature type="binding site" evidence="10">
    <location>
        <position position="254"/>
    </location>
    <ligand>
        <name>Zn(2+)</name>
        <dbReference type="ChEBI" id="CHEBI:29105"/>
    </ligand>
</feature>
<evidence type="ECO:0000256" key="4">
    <source>
        <dbReference type="ARBA" id="ARBA00022730"/>
    </source>
</evidence>
<dbReference type="InterPro" id="IPR031944">
    <property type="entry name" value="RsgA_N"/>
</dbReference>
<keyword evidence="7 10" id="KW-0862">Zinc</keyword>